<gene>
    <name evidence="2" type="ORF">rCG_28834</name>
</gene>
<feature type="region of interest" description="Disordered" evidence="1">
    <location>
        <begin position="18"/>
        <end position="54"/>
    </location>
</feature>
<evidence type="ECO:0000256" key="1">
    <source>
        <dbReference type="SAM" id="MobiDB-lite"/>
    </source>
</evidence>
<protein>
    <submittedName>
        <fullName evidence="2">RCG28834</fullName>
    </submittedName>
</protein>
<sequence>MSATPDAREMLKQYYSGDIHRSDFKPKGGNRDPSKSRNAKVAGSIGLSSSWALL</sequence>
<evidence type="ECO:0000313" key="2">
    <source>
        <dbReference type="EMBL" id="EDL81940.1"/>
    </source>
</evidence>
<dbReference type="EMBL" id="CH473952">
    <property type="protein sequence ID" value="EDL81940.1"/>
    <property type="molecule type" value="Genomic_DNA"/>
</dbReference>
<proteinExistence type="predicted"/>
<dbReference type="Proteomes" id="UP000234681">
    <property type="component" value="Chromosome 2"/>
</dbReference>
<name>A6HV04_RAT</name>
<evidence type="ECO:0000313" key="3">
    <source>
        <dbReference type="Proteomes" id="UP000234681"/>
    </source>
</evidence>
<accession>A6HV04</accession>
<reference evidence="3" key="1">
    <citation type="submission" date="2005-09" db="EMBL/GenBank/DDBJ databases">
        <authorList>
            <person name="Mural R.J."/>
            <person name="Li P.W."/>
            <person name="Adams M.D."/>
            <person name="Amanatides P.G."/>
            <person name="Baden-Tillson H."/>
            <person name="Barnstead M."/>
            <person name="Chin S.H."/>
            <person name="Dew I."/>
            <person name="Evans C.A."/>
            <person name="Ferriera S."/>
            <person name="Flanigan M."/>
            <person name="Fosler C."/>
            <person name="Glodek A."/>
            <person name="Gu Z."/>
            <person name="Holt R.A."/>
            <person name="Jennings D."/>
            <person name="Kraft C.L."/>
            <person name="Lu F."/>
            <person name="Nguyen T."/>
            <person name="Nusskern D.R."/>
            <person name="Pfannkoch C.M."/>
            <person name="Sitter C."/>
            <person name="Sutton G.G."/>
            <person name="Venter J.C."/>
            <person name="Wang Z."/>
            <person name="Woodage T."/>
            <person name="Zheng X.H."/>
            <person name="Zhong F."/>
        </authorList>
    </citation>
    <scope>NUCLEOTIDE SEQUENCE [LARGE SCALE GENOMIC DNA]</scope>
    <source>
        <strain>BN</strain>
        <strain evidence="3">Sprague-Dawley</strain>
    </source>
</reference>
<dbReference type="AlphaFoldDB" id="A6HV04"/>
<feature type="compositionally biased region" description="Basic and acidic residues" evidence="1">
    <location>
        <begin position="18"/>
        <end position="35"/>
    </location>
</feature>
<organism evidence="2 3">
    <name type="scientific">Rattus norvegicus</name>
    <name type="common">Rat</name>
    <dbReference type="NCBI Taxonomy" id="10116"/>
    <lineage>
        <taxon>Eukaryota</taxon>
        <taxon>Metazoa</taxon>
        <taxon>Chordata</taxon>
        <taxon>Craniata</taxon>
        <taxon>Vertebrata</taxon>
        <taxon>Euteleostomi</taxon>
        <taxon>Mammalia</taxon>
        <taxon>Eutheria</taxon>
        <taxon>Euarchontoglires</taxon>
        <taxon>Glires</taxon>
        <taxon>Rodentia</taxon>
        <taxon>Myomorpha</taxon>
        <taxon>Muroidea</taxon>
        <taxon>Muridae</taxon>
        <taxon>Murinae</taxon>
        <taxon>Rattus</taxon>
    </lineage>
</organism>